<evidence type="ECO:0000313" key="2">
    <source>
        <dbReference type="EMBL" id="MCJ2182003.1"/>
    </source>
</evidence>
<evidence type="ECO:0000256" key="1">
    <source>
        <dbReference type="SAM" id="Phobius"/>
    </source>
</evidence>
<dbReference type="RefSeq" id="WP_244017476.1">
    <property type="nucleotide sequence ID" value="NZ_JALHLF010000010.1"/>
</dbReference>
<feature type="transmembrane region" description="Helical" evidence="1">
    <location>
        <begin position="12"/>
        <end position="31"/>
    </location>
</feature>
<keyword evidence="1" id="KW-0472">Membrane</keyword>
<dbReference type="EMBL" id="JALHLF010000010">
    <property type="protein sequence ID" value="MCJ2182003.1"/>
    <property type="molecule type" value="Genomic_DNA"/>
</dbReference>
<accession>A0ABT0BAF9</accession>
<keyword evidence="3" id="KW-1185">Reference proteome</keyword>
<dbReference type="Proteomes" id="UP001162881">
    <property type="component" value="Unassembled WGS sequence"/>
</dbReference>
<evidence type="ECO:0000313" key="3">
    <source>
        <dbReference type="Proteomes" id="UP001162881"/>
    </source>
</evidence>
<reference evidence="2" key="1">
    <citation type="submission" date="2022-03" db="EMBL/GenBank/DDBJ databases">
        <title>Identification of a novel bacterium isolated from mangrove sediments.</title>
        <authorList>
            <person name="Pan X."/>
        </authorList>
    </citation>
    <scope>NUCLEOTIDE SEQUENCE</scope>
    <source>
        <strain evidence="2">B1949</strain>
    </source>
</reference>
<gene>
    <name evidence="2" type="ORF">MTR62_04700</name>
</gene>
<proteinExistence type="predicted"/>
<protein>
    <submittedName>
        <fullName evidence="2">Uncharacterized protein</fullName>
    </submittedName>
</protein>
<sequence>MPYDTGTRLEEHLKFIGLIGMAVFIGAALFLRPKPKPDPLNHLVYGCFASKNAPPIRLEASGMIIEQQNFPIIGFHLERHKTGIALTAERPISADVSASGYRYSIDKRGSGKFLNFYQVVNQETYGVFDETDLHSFQMLANDGQYIAYSKADPAECV</sequence>
<organism evidence="2 3">
    <name type="scientific">Novosphingobium organovorum</name>
    <dbReference type="NCBI Taxonomy" id="2930092"/>
    <lineage>
        <taxon>Bacteria</taxon>
        <taxon>Pseudomonadati</taxon>
        <taxon>Pseudomonadota</taxon>
        <taxon>Alphaproteobacteria</taxon>
        <taxon>Sphingomonadales</taxon>
        <taxon>Sphingomonadaceae</taxon>
        <taxon>Novosphingobium</taxon>
    </lineage>
</organism>
<keyword evidence="1" id="KW-0812">Transmembrane</keyword>
<name>A0ABT0BAF9_9SPHN</name>
<keyword evidence="1" id="KW-1133">Transmembrane helix</keyword>
<comment type="caution">
    <text evidence="2">The sequence shown here is derived from an EMBL/GenBank/DDBJ whole genome shotgun (WGS) entry which is preliminary data.</text>
</comment>